<evidence type="ECO:0000313" key="2">
    <source>
        <dbReference type="Proteomes" id="UP000265828"/>
    </source>
</evidence>
<accession>A0A395X8R0</accession>
<name>A0A395X8R0_9FIRM</name>
<dbReference type="EMBL" id="QRZI01000005">
    <property type="protein sequence ID" value="RGV64220.1"/>
    <property type="molecule type" value="Genomic_DNA"/>
</dbReference>
<reference evidence="1 2" key="1">
    <citation type="submission" date="2018-08" db="EMBL/GenBank/DDBJ databases">
        <title>A genome reference for cultivated species of the human gut microbiota.</title>
        <authorList>
            <person name="Zou Y."/>
            <person name="Xue W."/>
            <person name="Luo G."/>
        </authorList>
    </citation>
    <scope>NUCLEOTIDE SEQUENCE [LARGE SCALE GENOMIC DNA]</scope>
    <source>
        <strain evidence="1 2">AF14-23</strain>
    </source>
</reference>
<gene>
    <name evidence="1" type="ORF">DWW07_08390</name>
</gene>
<organism evidence="1 2">
    <name type="scientific">Blautia obeum</name>
    <dbReference type="NCBI Taxonomy" id="40520"/>
    <lineage>
        <taxon>Bacteria</taxon>
        <taxon>Bacillati</taxon>
        <taxon>Bacillota</taxon>
        <taxon>Clostridia</taxon>
        <taxon>Lachnospirales</taxon>
        <taxon>Lachnospiraceae</taxon>
        <taxon>Blautia</taxon>
    </lineage>
</organism>
<comment type="caution">
    <text evidence="1">The sequence shown here is derived from an EMBL/GenBank/DDBJ whole genome shotgun (WGS) entry which is preliminary data.</text>
</comment>
<dbReference type="AlphaFoldDB" id="A0A395X8R0"/>
<proteinExistence type="predicted"/>
<dbReference type="Proteomes" id="UP000265828">
    <property type="component" value="Unassembled WGS sequence"/>
</dbReference>
<dbReference type="RefSeq" id="WP_118051563.1">
    <property type="nucleotide sequence ID" value="NZ_QRZI01000005.1"/>
</dbReference>
<evidence type="ECO:0000313" key="1">
    <source>
        <dbReference type="EMBL" id="RGV64220.1"/>
    </source>
</evidence>
<sequence length="172" mass="19748">MSVRGFDYVPENLRSLTFIEAAKNLKSIHYAMNNFYNEPSAVKELNRMGTKIPKPAIKECISATLMVLLGNAYGRSFEAIEPAEDILQKLSQSDWIYYVEQCLPHDEEVLQKISSGGARVERWCNIVKEFDLKSFEYQNSKIQEFIKFSANLDKNNAKSCANSFYKKLINLN</sequence>
<protein>
    <submittedName>
        <fullName evidence="1">Uncharacterized protein</fullName>
    </submittedName>
</protein>